<keyword evidence="1" id="KW-0812">Transmembrane</keyword>
<feature type="transmembrane region" description="Helical" evidence="1">
    <location>
        <begin position="16"/>
        <end position="36"/>
    </location>
</feature>
<dbReference type="AlphaFoldDB" id="A0A839ANH6"/>
<evidence type="ECO:0000256" key="1">
    <source>
        <dbReference type="SAM" id="Phobius"/>
    </source>
</evidence>
<keyword evidence="1" id="KW-0472">Membrane</keyword>
<evidence type="ECO:0000313" key="3">
    <source>
        <dbReference type="Proteomes" id="UP000563906"/>
    </source>
</evidence>
<dbReference type="RefSeq" id="WP_182124432.1">
    <property type="nucleotide sequence ID" value="NZ_JACGLS010000002.1"/>
</dbReference>
<feature type="transmembrane region" description="Helical" evidence="1">
    <location>
        <begin position="48"/>
        <end position="71"/>
    </location>
</feature>
<evidence type="ECO:0000313" key="2">
    <source>
        <dbReference type="EMBL" id="MBA6155920.1"/>
    </source>
</evidence>
<keyword evidence="3" id="KW-1185">Reference proteome</keyword>
<sequence>MNFLFFNLLNDGGPTFMYPTLLMLLICIVLIVKVFLKGDLGGKTVSLIKHISLFALAWGFLGFFVGLIDAFDAISRATDINQGVLAGGLKIGLLSPSFGIVTFLVARLGIIALLFNKKD</sequence>
<accession>A0A839ANH6</accession>
<gene>
    <name evidence="2" type="ORF">H3Z83_05220</name>
</gene>
<comment type="caution">
    <text evidence="2">The sequence shown here is derived from an EMBL/GenBank/DDBJ whole genome shotgun (WGS) entry which is preliminary data.</text>
</comment>
<reference evidence="2 3" key="1">
    <citation type="submission" date="2020-07" db="EMBL/GenBank/DDBJ databases">
        <title>Bacterium isolated from marine sediment.</title>
        <authorList>
            <person name="Shang D."/>
            <person name="Du Z.-J."/>
        </authorList>
    </citation>
    <scope>NUCLEOTIDE SEQUENCE [LARGE SCALE GENOMIC DNA]</scope>
    <source>
        <strain evidence="2 3">S7007</strain>
    </source>
</reference>
<feature type="transmembrane region" description="Helical" evidence="1">
    <location>
        <begin position="91"/>
        <end position="115"/>
    </location>
</feature>
<keyword evidence="1" id="KW-1133">Transmembrane helix</keyword>
<organism evidence="2 3">
    <name type="scientific">Tenacibaculum pelagium</name>
    <dbReference type="NCBI Taxonomy" id="2759527"/>
    <lineage>
        <taxon>Bacteria</taxon>
        <taxon>Pseudomonadati</taxon>
        <taxon>Bacteroidota</taxon>
        <taxon>Flavobacteriia</taxon>
        <taxon>Flavobacteriales</taxon>
        <taxon>Flavobacteriaceae</taxon>
        <taxon>Tenacibaculum</taxon>
    </lineage>
</organism>
<evidence type="ECO:0008006" key="4">
    <source>
        <dbReference type="Google" id="ProtNLM"/>
    </source>
</evidence>
<protein>
    <recommendedName>
        <fullName evidence="4">MotA/TolQ/ExbB proton channel domain-containing protein</fullName>
    </recommendedName>
</protein>
<dbReference type="EMBL" id="JACGLS010000002">
    <property type="protein sequence ID" value="MBA6155920.1"/>
    <property type="molecule type" value="Genomic_DNA"/>
</dbReference>
<dbReference type="Proteomes" id="UP000563906">
    <property type="component" value="Unassembled WGS sequence"/>
</dbReference>
<proteinExistence type="predicted"/>
<name>A0A839ANH6_9FLAO</name>